<dbReference type="AlphaFoldDB" id="A0A3Q0IV87"/>
<gene>
    <name evidence="6" type="primary">LOC113467892</name>
</gene>
<dbReference type="Gene3D" id="1.20.80.10">
    <property type="match status" value="1"/>
</dbReference>
<dbReference type="GO" id="GO:0005737">
    <property type="term" value="C:cytoplasm"/>
    <property type="evidence" value="ECO:0007669"/>
    <property type="project" value="UniProtKB-SubCell"/>
</dbReference>
<dbReference type="CDD" id="cd14473">
    <property type="entry name" value="FERM_B-lobe"/>
    <property type="match status" value="1"/>
</dbReference>
<dbReference type="PANTHER" id="PTHR22692:SF33">
    <property type="entry name" value="MYOSIN"/>
    <property type="match status" value="1"/>
</dbReference>
<dbReference type="InterPro" id="IPR011993">
    <property type="entry name" value="PH-like_dom_sf"/>
</dbReference>
<dbReference type="PANTHER" id="PTHR22692">
    <property type="entry name" value="MYOSIN VII, XV"/>
    <property type="match status" value="1"/>
</dbReference>
<dbReference type="Pfam" id="PF21998">
    <property type="entry name" value="FERM_C1_MyoVII"/>
    <property type="match status" value="1"/>
</dbReference>
<name>A0A3Q0IV87_DIACI</name>
<dbReference type="InterPro" id="IPR041793">
    <property type="entry name" value="MyoVII_FERM_C1"/>
</dbReference>
<dbReference type="Gene3D" id="2.30.30.40">
    <property type="entry name" value="SH3 Domains"/>
    <property type="match status" value="1"/>
</dbReference>
<dbReference type="InterPro" id="IPR014352">
    <property type="entry name" value="FERM/acyl-CoA-bd_prot_sf"/>
</dbReference>
<organism evidence="5 6">
    <name type="scientific">Diaphorina citri</name>
    <name type="common">Asian citrus psyllid</name>
    <dbReference type="NCBI Taxonomy" id="121845"/>
    <lineage>
        <taxon>Eukaryota</taxon>
        <taxon>Metazoa</taxon>
        <taxon>Ecdysozoa</taxon>
        <taxon>Arthropoda</taxon>
        <taxon>Hexapoda</taxon>
        <taxon>Insecta</taxon>
        <taxon>Pterygota</taxon>
        <taxon>Neoptera</taxon>
        <taxon>Paraneoptera</taxon>
        <taxon>Hemiptera</taxon>
        <taxon>Sternorrhyncha</taxon>
        <taxon>Psylloidea</taxon>
        <taxon>Psyllidae</taxon>
        <taxon>Diaphorininae</taxon>
        <taxon>Diaphorina</taxon>
    </lineage>
</organism>
<dbReference type="InterPro" id="IPR035963">
    <property type="entry name" value="FERM_2"/>
</dbReference>
<dbReference type="FunFam" id="2.30.29.30:FF:000075">
    <property type="entry name" value="unconventional myosin-VIIa"/>
    <property type="match status" value="1"/>
</dbReference>
<dbReference type="SMART" id="SM00295">
    <property type="entry name" value="B41"/>
    <property type="match status" value="1"/>
</dbReference>
<proteinExistence type="predicted"/>
<dbReference type="PROSITE" id="PS50057">
    <property type="entry name" value="FERM_3"/>
    <property type="match status" value="1"/>
</dbReference>
<evidence type="ECO:0000313" key="5">
    <source>
        <dbReference type="Proteomes" id="UP000079169"/>
    </source>
</evidence>
<dbReference type="SUPFAM" id="SSF47031">
    <property type="entry name" value="Second domain of FERM"/>
    <property type="match status" value="1"/>
</dbReference>
<evidence type="ECO:0000256" key="1">
    <source>
        <dbReference type="ARBA" id="ARBA00022443"/>
    </source>
</evidence>
<keyword evidence="5" id="KW-1185">Reference proteome</keyword>
<dbReference type="GeneID" id="113467892"/>
<accession>A0A3Q0IV87</accession>
<dbReference type="InterPro" id="IPR019749">
    <property type="entry name" value="Band_41_domain"/>
</dbReference>
<dbReference type="InterPro" id="IPR051567">
    <property type="entry name" value="Unconventional_Myosin_ATPase"/>
</dbReference>
<dbReference type="SUPFAM" id="SSF50729">
    <property type="entry name" value="PH domain-like"/>
    <property type="match status" value="1"/>
</dbReference>
<evidence type="ECO:0000259" key="3">
    <source>
        <dbReference type="PROSITE" id="PS50002"/>
    </source>
</evidence>
<dbReference type="SMART" id="SM00326">
    <property type="entry name" value="SH3"/>
    <property type="match status" value="1"/>
</dbReference>
<dbReference type="Pfam" id="PF00373">
    <property type="entry name" value="FERM_M"/>
    <property type="match status" value="1"/>
</dbReference>
<dbReference type="CDD" id="cd13198">
    <property type="entry name" value="FERM_C1_MyoVII"/>
    <property type="match status" value="1"/>
</dbReference>
<dbReference type="GO" id="GO:0009887">
    <property type="term" value="P:animal organ morphogenesis"/>
    <property type="evidence" value="ECO:0007669"/>
    <property type="project" value="UniProtKB-ARBA"/>
</dbReference>
<sequence length="396" mass="45448">MIETLKVKEDVVSYAKFKWPLLFSRFYEAYRNSGPNLPKNDVIIAVNWTGVYVVDDQEQVLLELSFPEITTVASQKTNKVFTQTFTLCTVRGEEFTFQSPNAEDIRDLVVYFLEGLKKRSSFVIALQDYKAPGEGSSFLSFHRGDLILLEEGSTGETVQNSGWCVGRCDRTGEKGDFPAETVYVLPTLSKPPSDILVCISIRSVFFMKKLWTNTVPGKDRNADLIFHFHQELPKLLRGYHKCSKEEAAKLAALVYRVRFGESKQELQAIPQMLRELIPSDSIKIQSSTEWKRCIIAAYNQDAGMSPEDAKITFLKIIYRWPTFGSAFFEVKQTTEPNYPEMLLIAINKHGVSLIHPQTKEYVQINWTFTKSENCIYMKKDSKASTTRKVYNWRKKK</sequence>
<evidence type="ECO:0000259" key="4">
    <source>
        <dbReference type="PROSITE" id="PS50057"/>
    </source>
</evidence>
<evidence type="ECO:0000313" key="6">
    <source>
        <dbReference type="RefSeq" id="XP_026680164.1"/>
    </source>
</evidence>
<dbReference type="PROSITE" id="PS50002">
    <property type="entry name" value="SH3"/>
    <property type="match status" value="1"/>
</dbReference>
<dbReference type="SUPFAM" id="SSF50044">
    <property type="entry name" value="SH3-domain"/>
    <property type="match status" value="1"/>
</dbReference>
<dbReference type="FunFam" id="1.20.80.10:FF:000012">
    <property type="entry name" value="Myosin VIIA"/>
    <property type="match status" value="1"/>
</dbReference>
<keyword evidence="1 2" id="KW-0728">SH3 domain</keyword>
<reference evidence="6" key="1">
    <citation type="submission" date="2025-08" db="UniProtKB">
        <authorList>
            <consortium name="RefSeq"/>
        </authorList>
    </citation>
    <scope>IDENTIFICATION</scope>
</reference>
<dbReference type="InterPro" id="IPR001452">
    <property type="entry name" value="SH3_domain"/>
</dbReference>
<feature type="domain" description="FERM" evidence="4">
    <location>
        <begin position="106"/>
        <end position="396"/>
    </location>
</feature>
<dbReference type="GO" id="GO:0030182">
    <property type="term" value="P:neuron differentiation"/>
    <property type="evidence" value="ECO:0007669"/>
    <property type="project" value="UniProtKB-ARBA"/>
</dbReference>
<dbReference type="InterPro" id="IPR000299">
    <property type="entry name" value="FERM_domain"/>
</dbReference>
<protein>
    <submittedName>
        <fullName evidence="6">Myosin-VIIa-like</fullName>
    </submittedName>
</protein>
<evidence type="ECO:0000256" key="2">
    <source>
        <dbReference type="PROSITE-ProRule" id="PRU00192"/>
    </source>
</evidence>
<dbReference type="RefSeq" id="XP_026680164.1">
    <property type="nucleotide sequence ID" value="XM_026824363.1"/>
</dbReference>
<dbReference type="Proteomes" id="UP000079169">
    <property type="component" value="Unplaced"/>
</dbReference>
<feature type="domain" description="SH3" evidence="3">
    <location>
        <begin position="118"/>
        <end position="187"/>
    </location>
</feature>
<dbReference type="InterPro" id="IPR019748">
    <property type="entry name" value="FERM_central"/>
</dbReference>
<dbReference type="InterPro" id="IPR036028">
    <property type="entry name" value="SH3-like_dom_sf"/>
</dbReference>
<dbReference type="GO" id="GO:0071944">
    <property type="term" value="C:cell periphery"/>
    <property type="evidence" value="ECO:0007669"/>
    <property type="project" value="UniProtKB-ARBA"/>
</dbReference>
<dbReference type="STRING" id="121845.A0A3Q0IV87"/>
<dbReference type="PaxDb" id="121845-A0A3Q0IV87"/>
<dbReference type="KEGG" id="dci:113467892"/>
<dbReference type="Gene3D" id="2.30.29.30">
    <property type="entry name" value="Pleckstrin-homology domain (PH domain)/Phosphotyrosine-binding domain (PTB)"/>
    <property type="match status" value="2"/>
</dbReference>